<dbReference type="Pfam" id="PF02518">
    <property type="entry name" value="HATPase_c"/>
    <property type="match status" value="1"/>
</dbReference>
<dbReference type="STRING" id="1850254.LPB137_12375"/>
<dbReference type="KEGG" id="alp:LPB137_12375"/>
<dbReference type="InterPro" id="IPR019494">
    <property type="entry name" value="FIST_C"/>
</dbReference>
<gene>
    <name evidence="4" type="ORF">LPB137_12375</name>
</gene>
<dbReference type="SMART" id="SM00388">
    <property type="entry name" value="HisKA"/>
    <property type="match status" value="1"/>
</dbReference>
<evidence type="ECO:0000313" key="4">
    <source>
        <dbReference type="EMBL" id="APW66590.1"/>
    </source>
</evidence>
<protein>
    <recommendedName>
        <fullName evidence="2">histidine kinase</fullName>
        <ecNumber evidence="2">2.7.13.3</ecNumber>
    </recommendedName>
</protein>
<feature type="domain" description="Histidine kinase" evidence="3">
    <location>
        <begin position="430"/>
        <end position="634"/>
    </location>
</feature>
<dbReference type="SMART" id="SM00387">
    <property type="entry name" value="HATPase_c"/>
    <property type="match status" value="1"/>
</dbReference>
<dbReference type="SUPFAM" id="SSF55874">
    <property type="entry name" value="ATPase domain of HSP90 chaperone/DNA topoisomerase II/histidine kinase"/>
    <property type="match status" value="1"/>
</dbReference>
<dbReference type="SMART" id="SM00897">
    <property type="entry name" value="FIST"/>
    <property type="match status" value="1"/>
</dbReference>
<comment type="catalytic activity">
    <reaction evidence="1">
        <text>ATP + protein L-histidine = ADP + protein N-phospho-L-histidine.</text>
        <dbReference type="EC" id="2.7.13.3"/>
    </reaction>
</comment>
<sequence>MKTYNYKLKNENIQDIINFDLFKNKENILIQVFCGQEKSRLQETVDSLFSFLPNAFCIGTTTNGEIYEGEVTSFSIIISISIFEETFIKESFQTQKSSFQKGLQLAKELITPNTKLLILFTDALHTNADELLKGIKEINPSVMIAGAIAGDNSNFKNTYISSGNKVFDNGTVGISLNSDNLNVQNDSRFNWSPIGIEHKITKAVDNRVYEINNIKAISFYEKYLGKEFSDLFLQNSIAFPLLIKNNNSYIARAALKLFEDGSLEFSGNLKEGQKVKFGFGNAEMILKDPIIPYDKDYSDIQSFFIYSCVARKIFVGDSINKENSAYSSIANTAGFFSYGEFYYEKENTKLLNQCFTMVALKESITNKNINSNLNQKNKNITSSKYSKTMQTLTHLIEQSSKDYDEQSKHLEIEKINSQMLLTSQKIFLRHAVHETNTPISVIMSNIELYEMEHGKNSYLSTIEVALKNIFNIYDDLSYLVKKDQFNYPKRDIDFVDYIRSRIDFFNLSAKQFGSNIVFNSMFKTLTFNFNETKLQRIIDNNLTNAIKYTQENSNIYITLTKEENSHILTFSSCSQYIQNPQKVFKEYYREESIKEGFGLGLSLVKRICDEENVDIKVESNEFYTSFNYIFNLEAK</sequence>
<dbReference type="CDD" id="cd00082">
    <property type="entry name" value="HisKA"/>
    <property type="match status" value="1"/>
</dbReference>
<dbReference type="GO" id="GO:0000155">
    <property type="term" value="F:phosphorelay sensor kinase activity"/>
    <property type="evidence" value="ECO:0007669"/>
    <property type="project" value="InterPro"/>
</dbReference>
<dbReference type="InterPro" id="IPR003661">
    <property type="entry name" value="HisK_dim/P_dom"/>
</dbReference>
<dbReference type="SUPFAM" id="SSF47384">
    <property type="entry name" value="Homodimeric domain of signal transducing histidine kinase"/>
    <property type="match status" value="1"/>
</dbReference>
<evidence type="ECO:0000259" key="3">
    <source>
        <dbReference type="PROSITE" id="PS50109"/>
    </source>
</evidence>
<dbReference type="Proteomes" id="UP000186074">
    <property type="component" value="Chromosome"/>
</dbReference>
<dbReference type="PANTHER" id="PTHR40252:SF2">
    <property type="entry name" value="BLR0328 PROTEIN"/>
    <property type="match status" value="1"/>
</dbReference>
<dbReference type="Gene3D" id="1.10.287.130">
    <property type="match status" value="1"/>
</dbReference>
<dbReference type="Pfam" id="PF00512">
    <property type="entry name" value="HisKA"/>
    <property type="match status" value="1"/>
</dbReference>
<dbReference type="InterPro" id="IPR013702">
    <property type="entry name" value="FIST_domain_N"/>
</dbReference>
<dbReference type="OrthoDB" id="343514at2"/>
<dbReference type="InterPro" id="IPR036890">
    <property type="entry name" value="HATPase_C_sf"/>
</dbReference>
<accession>A0A1P8KPW9</accession>
<dbReference type="InterPro" id="IPR005467">
    <property type="entry name" value="His_kinase_dom"/>
</dbReference>
<dbReference type="Pfam" id="PF10442">
    <property type="entry name" value="FIST_C"/>
    <property type="match status" value="1"/>
</dbReference>
<evidence type="ECO:0000256" key="2">
    <source>
        <dbReference type="ARBA" id="ARBA00012438"/>
    </source>
</evidence>
<organism evidence="4 5">
    <name type="scientific">Poseidonibacter parvus</name>
    <dbReference type="NCBI Taxonomy" id="1850254"/>
    <lineage>
        <taxon>Bacteria</taxon>
        <taxon>Pseudomonadati</taxon>
        <taxon>Campylobacterota</taxon>
        <taxon>Epsilonproteobacteria</taxon>
        <taxon>Campylobacterales</taxon>
        <taxon>Arcobacteraceae</taxon>
        <taxon>Poseidonibacter</taxon>
    </lineage>
</organism>
<dbReference type="InterPro" id="IPR036097">
    <property type="entry name" value="HisK_dim/P_sf"/>
</dbReference>
<dbReference type="InterPro" id="IPR003594">
    <property type="entry name" value="HATPase_dom"/>
</dbReference>
<dbReference type="AlphaFoldDB" id="A0A1P8KPW9"/>
<dbReference type="RefSeq" id="WP_076088533.1">
    <property type="nucleotide sequence ID" value="NZ_CP019070.1"/>
</dbReference>
<dbReference type="Gene3D" id="3.30.565.10">
    <property type="entry name" value="Histidine kinase-like ATPase, C-terminal domain"/>
    <property type="match status" value="1"/>
</dbReference>
<keyword evidence="5" id="KW-1185">Reference proteome</keyword>
<evidence type="ECO:0000313" key="5">
    <source>
        <dbReference type="Proteomes" id="UP000186074"/>
    </source>
</evidence>
<dbReference type="SMART" id="SM01204">
    <property type="entry name" value="FIST_C"/>
    <property type="match status" value="1"/>
</dbReference>
<dbReference type="PROSITE" id="PS50109">
    <property type="entry name" value="HIS_KIN"/>
    <property type="match status" value="1"/>
</dbReference>
<proteinExistence type="predicted"/>
<reference evidence="4 5" key="1">
    <citation type="submission" date="2017-01" db="EMBL/GenBank/DDBJ databases">
        <title>Genome sequencing of Arcobacter sp. LPB0137.</title>
        <authorList>
            <person name="Lee G.-W."/>
            <person name="Yi H."/>
        </authorList>
    </citation>
    <scope>NUCLEOTIDE SEQUENCE [LARGE SCALE GENOMIC DNA]</scope>
    <source>
        <strain evidence="4 5">LPB0137</strain>
    </source>
</reference>
<name>A0A1P8KPW9_9BACT</name>
<dbReference type="EMBL" id="CP019070">
    <property type="protein sequence ID" value="APW66590.1"/>
    <property type="molecule type" value="Genomic_DNA"/>
</dbReference>
<dbReference type="EC" id="2.7.13.3" evidence="2"/>
<dbReference type="Pfam" id="PF08495">
    <property type="entry name" value="FIST"/>
    <property type="match status" value="1"/>
</dbReference>
<evidence type="ECO:0000256" key="1">
    <source>
        <dbReference type="ARBA" id="ARBA00000085"/>
    </source>
</evidence>
<dbReference type="PANTHER" id="PTHR40252">
    <property type="entry name" value="BLR0328 PROTEIN"/>
    <property type="match status" value="1"/>
</dbReference>